<evidence type="ECO:0000313" key="3">
    <source>
        <dbReference type="Proteomes" id="UP000029964"/>
    </source>
</evidence>
<dbReference type="Proteomes" id="UP000029964">
    <property type="component" value="Unassembled WGS sequence"/>
</dbReference>
<feature type="compositionally biased region" description="Pro residues" evidence="1">
    <location>
        <begin position="84"/>
        <end position="99"/>
    </location>
</feature>
<sequence>MDALQGHSTRSSTPAPDDSTAVQAGEADDSSPSTTQDPFTTVVNRPPTPLPGSTQPLPSNFRTGRAGVSSAPITPGLSRSTPDDPLPPMPSCPGPPPLELPDSRSVGDSSPAAVMAERGATWVPNSPIPLPPFDPTSEDMLKRLENPRRPPTLTGMPPKVLVGIMASLDTPTILKNFAVAREEHLRLFKENLRSIMFGIALNMIDYLNIDIAMVAIHLFEFPWGGVRSFVNELTDLCHDGGFGPLEIMEMHCSLVQLPHLLDRAEDVNRLAAHYLAHPPPGQDPDEYWAELLQSYHAAWPAERRTGGPRPIISEQEQATCRRMAFQFLSRSSAHSRLTDAQKRSNKFVTTQRQFWQYELACRNTAFCRVIKHRQFSTGGWIAGEQPAQGVRSYLNLMTEITVHVAGANDTSARGDDAAMFDMMMKHLRWWRGQNLGVQ</sequence>
<evidence type="ECO:0000256" key="1">
    <source>
        <dbReference type="SAM" id="MobiDB-lite"/>
    </source>
</evidence>
<feature type="compositionally biased region" description="Polar residues" evidence="1">
    <location>
        <begin position="30"/>
        <end position="43"/>
    </location>
</feature>
<name>A0A086STD9_HAPC1</name>
<dbReference type="HOGENOM" id="CLU_625506_0_0_1"/>
<accession>A0A086STD9</accession>
<dbReference type="AlphaFoldDB" id="A0A086STD9"/>
<feature type="compositionally biased region" description="Polar residues" evidence="1">
    <location>
        <begin position="51"/>
        <end position="62"/>
    </location>
</feature>
<feature type="region of interest" description="Disordered" evidence="1">
    <location>
        <begin position="1"/>
        <end position="140"/>
    </location>
</feature>
<reference evidence="3" key="1">
    <citation type="journal article" date="2014" name="Genome Announc.">
        <title>Genome sequence and annotation of Acremonium chrysogenum, producer of the beta-lactam antibiotic cephalosporin C.</title>
        <authorList>
            <person name="Terfehr D."/>
            <person name="Dahlmann T.A."/>
            <person name="Specht T."/>
            <person name="Zadra I."/>
            <person name="Kuernsteiner H."/>
            <person name="Kueck U."/>
        </authorList>
    </citation>
    <scope>NUCLEOTIDE SEQUENCE [LARGE SCALE GENOMIC DNA]</scope>
    <source>
        <strain evidence="3">ATCC 11550 / CBS 779.69 / DSM 880 / IAM 14645 / JCM 23072 / IMI 49137</strain>
    </source>
</reference>
<comment type="caution">
    <text evidence="2">The sequence shown here is derived from an EMBL/GenBank/DDBJ whole genome shotgun (WGS) entry which is preliminary data.</text>
</comment>
<keyword evidence="3" id="KW-1185">Reference proteome</keyword>
<evidence type="ECO:0000313" key="2">
    <source>
        <dbReference type="EMBL" id="KFH40371.1"/>
    </source>
</evidence>
<dbReference type="EMBL" id="JPKY01000222">
    <property type="protein sequence ID" value="KFH40371.1"/>
    <property type="molecule type" value="Genomic_DNA"/>
</dbReference>
<protein>
    <submittedName>
        <fullName evidence="2">Uncharacterized protein</fullName>
    </submittedName>
</protein>
<gene>
    <name evidence="2" type="ORF">ACRE_089670</name>
</gene>
<organism evidence="2 3">
    <name type="scientific">Hapsidospora chrysogenum (strain ATCC 11550 / CBS 779.69 / DSM 880 / IAM 14645 / JCM 23072 / IMI 49137)</name>
    <name type="common">Acremonium chrysogenum</name>
    <dbReference type="NCBI Taxonomy" id="857340"/>
    <lineage>
        <taxon>Eukaryota</taxon>
        <taxon>Fungi</taxon>
        <taxon>Dikarya</taxon>
        <taxon>Ascomycota</taxon>
        <taxon>Pezizomycotina</taxon>
        <taxon>Sordariomycetes</taxon>
        <taxon>Hypocreomycetidae</taxon>
        <taxon>Hypocreales</taxon>
        <taxon>Bionectriaceae</taxon>
        <taxon>Hapsidospora</taxon>
    </lineage>
</organism>
<proteinExistence type="predicted"/>
<feature type="compositionally biased region" description="Polar residues" evidence="1">
    <location>
        <begin position="1"/>
        <end position="14"/>
    </location>
</feature>